<reference evidence="1 2" key="2">
    <citation type="submission" date="2013-02" db="EMBL/GenBank/DDBJ databases">
        <title>The Genome Sequence of Plasmodium falciparum 7G8.</title>
        <authorList>
            <consortium name="The Broad Institute Genome Sequencing Platform"/>
            <consortium name="The Broad Institute Genome Sequencing Center for Infectious Disease"/>
            <person name="Neafsey D."/>
            <person name="Cheeseman I."/>
            <person name="Volkman S."/>
            <person name="Adams J."/>
            <person name="Walker B."/>
            <person name="Young S.K."/>
            <person name="Zeng Q."/>
            <person name="Gargeya S."/>
            <person name="Fitzgerald M."/>
            <person name="Haas B."/>
            <person name="Abouelleil A."/>
            <person name="Alvarado L."/>
            <person name="Arachchi H.M."/>
            <person name="Berlin A.M."/>
            <person name="Chapman S.B."/>
            <person name="Dewar J."/>
            <person name="Goldberg J."/>
            <person name="Griggs A."/>
            <person name="Gujja S."/>
            <person name="Hansen M."/>
            <person name="Howarth C."/>
            <person name="Imamovic A."/>
            <person name="Larimer J."/>
            <person name="McCowan C."/>
            <person name="Murphy C."/>
            <person name="Neiman D."/>
            <person name="Pearson M."/>
            <person name="Priest M."/>
            <person name="Roberts A."/>
            <person name="Saif S."/>
            <person name="Shea T."/>
            <person name="Sisk P."/>
            <person name="Sykes S."/>
            <person name="Wortman J."/>
            <person name="Nusbaum C."/>
            <person name="Birren B."/>
        </authorList>
    </citation>
    <scope>NUCLEOTIDE SEQUENCE [LARGE SCALE GENOMIC DNA]</scope>
    <source>
        <strain evidence="1 2">7G8</strain>
    </source>
</reference>
<gene>
    <name evidence="1" type="ORF">PFBG_03648</name>
</gene>
<reference evidence="2" key="1">
    <citation type="submission" date="2007-11" db="EMBL/GenBank/DDBJ databases">
        <authorList>
            <consortium name="The Broad Institute Genome Sequencing Platform"/>
            <person name="Volkman S.K."/>
            <person name="Daily J.P."/>
            <person name="Sarr O."/>
            <person name="Ndiaye D."/>
            <person name="Ndir O."/>
            <person name="Mboup S."/>
            <person name="Lukens A."/>
            <person name="Stange-Thomann N."/>
            <person name="Mauceli E."/>
            <person name="Gnerre S."/>
            <person name="Jaffe D."/>
            <person name="Zainoun J."/>
            <person name="Wiegand R.C."/>
            <person name="Birren B."/>
            <person name="Galagan J."/>
            <person name="Lander E."/>
            <person name="Wirth D.F."/>
        </authorList>
    </citation>
    <scope>NUCLEOTIDE SEQUENCE [LARGE SCALE GENOMIC DNA]</scope>
    <source>
        <strain evidence="2">7G8</strain>
    </source>
</reference>
<evidence type="ECO:0000313" key="1">
    <source>
        <dbReference type="EMBL" id="EUR69812.1"/>
    </source>
</evidence>
<protein>
    <submittedName>
        <fullName evidence="1">Uncharacterized protein</fullName>
    </submittedName>
</protein>
<name>W7F5B8_PLAF8</name>
<accession>W7F5B8</accession>
<sequence length="68" mass="8161">MNEHIKVFLRIKPNVENFTNLINEDCTIYKNSNNTFAINTSSIIKTYKQKRKIEICHFNILQKKKKFI</sequence>
<evidence type="ECO:0000313" key="2">
    <source>
        <dbReference type="Proteomes" id="UP000030688"/>
    </source>
</evidence>
<dbReference type="Proteomes" id="UP000030688">
    <property type="component" value="Unassembled WGS sequence"/>
</dbReference>
<organism evidence="1 2">
    <name type="scientific">Plasmodium falciparum (isolate 7G8)</name>
    <dbReference type="NCBI Taxonomy" id="57266"/>
    <lineage>
        <taxon>Eukaryota</taxon>
        <taxon>Sar</taxon>
        <taxon>Alveolata</taxon>
        <taxon>Apicomplexa</taxon>
        <taxon>Aconoidasida</taxon>
        <taxon>Haemosporida</taxon>
        <taxon>Plasmodiidae</taxon>
        <taxon>Plasmodium</taxon>
        <taxon>Plasmodium (Laverania)</taxon>
    </lineage>
</organism>
<dbReference type="AlphaFoldDB" id="W7F5B8"/>
<proteinExistence type="predicted"/>
<dbReference type="EMBL" id="KE123624">
    <property type="protein sequence ID" value="EUR69812.1"/>
    <property type="molecule type" value="Genomic_DNA"/>
</dbReference>